<name>A0A4S1C9U5_9BACT</name>
<dbReference type="AlphaFoldDB" id="A0A4S1C9U5"/>
<sequence length="73" mass="8044">MSGVRLVQDVPADRHLLIRVPEWMGERVEVIIQKTAGGISLVPEADDCTQLQQAGGFLVKVLSSEAEDVWNEL</sequence>
<evidence type="ECO:0000313" key="1">
    <source>
        <dbReference type="EMBL" id="TGU70054.1"/>
    </source>
</evidence>
<accession>A0A4S1C9U5</accession>
<evidence type="ECO:0000313" key="2">
    <source>
        <dbReference type="Proteomes" id="UP000306416"/>
    </source>
</evidence>
<dbReference type="Proteomes" id="UP000306416">
    <property type="component" value="Unassembled WGS sequence"/>
</dbReference>
<dbReference type="EMBL" id="SRSC01000006">
    <property type="protein sequence ID" value="TGU70054.1"/>
    <property type="molecule type" value="Genomic_DNA"/>
</dbReference>
<gene>
    <name evidence="1" type="ORF">E4633_19825</name>
</gene>
<dbReference type="RefSeq" id="WP_135872997.1">
    <property type="nucleotide sequence ID" value="NZ_SRSC01000006.1"/>
</dbReference>
<keyword evidence="2" id="KW-1185">Reference proteome</keyword>
<comment type="caution">
    <text evidence="1">The sequence shown here is derived from an EMBL/GenBank/DDBJ whole genome shotgun (WGS) entry which is preliminary data.</text>
</comment>
<protein>
    <submittedName>
        <fullName evidence="1">Uncharacterized protein</fullName>
    </submittedName>
</protein>
<proteinExistence type="predicted"/>
<organism evidence="1 2">
    <name type="scientific">Geomonas terrae</name>
    <dbReference type="NCBI Taxonomy" id="2562681"/>
    <lineage>
        <taxon>Bacteria</taxon>
        <taxon>Pseudomonadati</taxon>
        <taxon>Thermodesulfobacteriota</taxon>
        <taxon>Desulfuromonadia</taxon>
        <taxon>Geobacterales</taxon>
        <taxon>Geobacteraceae</taxon>
        <taxon>Geomonas</taxon>
    </lineage>
</organism>
<reference evidence="1 2" key="1">
    <citation type="submission" date="2019-04" db="EMBL/GenBank/DDBJ databases">
        <title>Geobacter oryzae sp. nov., ferric-reducing bacteria isolated from paddy soil.</title>
        <authorList>
            <person name="Xu Z."/>
            <person name="Masuda Y."/>
            <person name="Itoh H."/>
            <person name="Senoo K."/>
        </authorList>
    </citation>
    <scope>NUCLEOTIDE SEQUENCE [LARGE SCALE GENOMIC DNA]</scope>
    <source>
        <strain evidence="1 2">Red111</strain>
    </source>
</reference>